<dbReference type="OrthoDB" id="5738271at2"/>
<dbReference type="PANTHER" id="PTHR35024">
    <property type="entry name" value="HYPOTHETICAL CYTOSOLIC PROTEIN"/>
    <property type="match status" value="1"/>
</dbReference>
<feature type="region of interest" description="Disordered" evidence="2">
    <location>
        <begin position="124"/>
        <end position="144"/>
    </location>
</feature>
<comment type="similarity">
    <text evidence="1">Belongs to the bactofilin family.</text>
</comment>
<evidence type="ECO:0000313" key="4">
    <source>
        <dbReference type="Proteomes" id="UP000284395"/>
    </source>
</evidence>
<dbReference type="Pfam" id="PF04519">
    <property type="entry name" value="Bactofilin"/>
    <property type="match status" value="1"/>
</dbReference>
<proteinExistence type="inferred from homology"/>
<evidence type="ECO:0000256" key="2">
    <source>
        <dbReference type="SAM" id="MobiDB-lite"/>
    </source>
</evidence>
<accession>A0A420EEG9</accession>
<evidence type="ECO:0000313" key="3">
    <source>
        <dbReference type="EMBL" id="RKF19087.1"/>
    </source>
</evidence>
<comment type="caution">
    <text evidence="3">The sequence shown here is derived from an EMBL/GenBank/DDBJ whole genome shotgun (WGS) entry which is preliminary data.</text>
</comment>
<dbReference type="PANTHER" id="PTHR35024:SF4">
    <property type="entry name" value="POLYMER-FORMING CYTOSKELETAL PROTEIN"/>
    <property type="match status" value="1"/>
</dbReference>
<dbReference type="AlphaFoldDB" id="A0A420EEG9"/>
<keyword evidence="4" id="KW-1185">Reference proteome</keyword>
<reference evidence="3 4" key="1">
    <citation type="submission" date="2018-09" db="EMBL/GenBank/DDBJ databases">
        <title>Altererythrobacter spongiae sp. nov., isolated from a marine sponge.</title>
        <authorList>
            <person name="Zhuang L."/>
            <person name="Luo L."/>
        </authorList>
    </citation>
    <scope>NUCLEOTIDE SEQUENCE [LARGE SCALE GENOMIC DNA]</scope>
    <source>
        <strain evidence="3 4">HN-Y73</strain>
    </source>
</reference>
<organism evidence="3 4">
    <name type="scientific">Altericroceibacterium spongiae</name>
    <dbReference type="NCBI Taxonomy" id="2320269"/>
    <lineage>
        <taxon>Bacteria</taxon>
        <taxon>Pseudomonadati</taxon>
        <taxon>Pseudomonadota</taxon>
        <taxon>Alphaproteobacteria</taxon>
        <taxon>Sphingomonadales</taxon>
        <taxon>Erythrobacteraceae</taxon>
        <taxon>Altericroceibacterium</taxon>
    </lineage>
</organism>
<gene>
    <name evidence="3" type="ORF">D6851_13810</name>
</gene>
<evidence type="ECO:0000256" key="1">
    <source>
        <dbReference type="ARBA" id="ARBA00044755"/>
    </source>
</evidence>
<dbReference type="InterPro" id="IPR007607">
    <property type="entry name" value="BacA/B"/>
</dbReference>
<dbReference type="EMBL" id="RAPF01000007">
    <property type="protein sequence ID" value="RKF19087.1"/>
    <property type="molecule type" value="Genomic_DNA"/>
</dbReference>
<name>A0A420EEG9_9SPHN</name>
<protein>
    <submittedName>
        <fullName evidence="3">Polymer-forming cytoskeletal protein</fullName>
    </submittedName>
</protein>
<dbReference type="Proteomes" id="UP000284395">
    <property type="component" value="Unassembled WGS sequence"/>
</dbReference>
<sequence length="144" mass="15053">MFSKKSAQPSTLAPLSRADSRMSKGTFSVIGADVVIAGDLTASADLHLDGRIEGDLSCAALVQGESGVIEGSVHAQSARLSGRIKGSITASELVILRNAVVEGDVFYKALTIEEGACVEGRFSQKRDDTSVDENSEKPDLALAN</sequence>